<dbReference type="InterPro" id="IPR013762">
    <property type="entry name" value="Integrase-like_cat_sf"/>
</dbReference>
<dbReference type="InterPro" id="IPR011010">
    <property type="entry name" value="DNA_brk_join_enz"/>
</dbReference>
<dbReference type="CDD" id="cd00397">
    <property type="entry name" value="DNA_BRE_C"/>
    <property type="match status" value="1"/>
</dbReference>
<dbReference type="SUPFAM" id="SSF56349">
    <property type="entry name" value="DNA breaking-rejoining enzymes"/>
    <property type="match status" value="1"/>
</dbReference>
<accession>A0ABY8EC23</accession>
<dbReference type="RefSeq" id="WP_277730963.1">
    <property type="nucleotide sequence ID" value="NZ_CP120733.1"/>
</dbReference>
<dbReference type="PROSITE" id="PS51900">
    <property type="entry name" value="CB"/>
    <property type="match status" value="1"/>
</dbReference>
<keyword evidence="5" id="KW-0233">DNA recombination</keyword>
<keyword evidence="3" id="KW-0229">DNA integration</keyword>
<dbReference type="Pfam" id="PF02899">
    <property type="entry name" value="Phage_int_SAM_1"/>
    <property type="match status" value="1"/>
</dbReference>
<organism evidence="9 10">
    <name type="scientific">Tepidibacter hydrothermalis</name>
    <dbReference type="NCBI Taxonomy" id="3036126"/>
    <lineage>
        <taxon>Bacteria</taxon>
        <taxon>Bacillati</taxon>
        <taxon>Bacillota</taxon>
        <taxon>Clostridia</taxon>
        <taxon>Peptostreptococcales</taxon>
        <taxon>Peptostreptococcaceae</taxon>
        <taxon>Tepidibacter</taxon>
    </lineage>
</organism>
<keyword evidence="4 6" id="KW-0238">DNA-binding</keyword>
<dbReference type="InterPro" id="IPR050090">
    <property type="entry name" value="Tyrosine_recombinase_XerCD"/>
</dbReference>
<dbReference type="EMBL" id="CP120733">
    <property type="protein sequence ID" value="WFD09042.1"/>
    <property type="molecule type" value="Genomic_DNA"/>
</dbReference>
<gene>
    <name evidence="9" type="ORF">P4S50_11660</name>
</gene>
<dbReference type="PANTHER" id="PTHR30349">
    <property type="entry name" value="PHAGE INTEGRASE-RELATED"/>
    <property type="match status" value="1"/>
</dbReference>
<evidence type="ECO:0000313" key="9">
    <source>
        <dbReference type="EMBL" id="WFD09042.1"/>
    </source>
</evidence>
<comment type="similarity">
    <text evidence="2">Belongs to the 'phage' integrase family.</text>
</comment>
<dbReference type="InterPro" id="IPR044068">
    <property type="entry name" value="CB"/>
</dbReference>
<evidence type="ECO:0000256" key="3">
    <source>
        <dbReference type="ARBA" id="ARBA00022908"/>
    </source>
</evidence>
<evidence type="ECO:0000259" key="7">
    <source>
        <dbReference type="PROSITE" id="PS51898"/>
    </source>
</evidence>
<protein>
    <submittedName>
        <fullName evidence="9">Tyrosine-type recombinase/integrase</fullName>
    </submittedName>
</protein>
<dbReference type="PANTHER" id="PTHR30349:SF64">
    <property type="entry name" value="PROPHAGE INTEGRASE INTD-RELATED"/>
    <property type="match status" value="1"/>
</dbReference>
<dbReference type="PROSITE" id="PS51898">
    <property type="entry name" value="TYR_RECOMBINASE"/>
    <property type="match status" value="1"/>
</dbReference>
<reference evidence="9 10" key="1">
    <citation type="submission" date="2023-03" db="EMBL/GenBank/DDBJ databases">
        <title>Complete genome sequence of Tepidibacter sp. SWIR-1, isolated from a deep-sea hydrothermal vent.</title>
        <authorList>
            <person name="Li X."/>
        </authorList>
    </citation>
    <scope>NUCLEOTIDE SEQUENCE [LARGE SCALE GENOMIC DNA]</scope>
    <source>
        <strain evidence="9 10">SWIR-1</strain>
    </source>
</reference>
<proteinExistence type="inferred from homology"/>
<dbReference type="Gene3D" id="1.10.150.130">
    <property type="match status" value="1"/>
</dbReference>
<name>A0ABY8EC23_9FIRM</name>
<dbReference type="InterPro" id="IPR002104">
    <property type="entry name" value="Integrase_catalytic"/>
</dbReference>
<evidence type="ECO:0000256" key="4">
    <source>
        <dbReference type="ARBA" id="ARBA00023125"/>
    </source>
</evidence>
<evidence type="ECO:0000313" key="10">
    <source>
        <dbReference type="Proteomes" id="UP001222800"/>
    </source>
</evidence>
<dbReference type="InterPro" id="IPR010998">
    <property type="entry name" value="Integrase_recombinase_N"/>
</dbReference>
<evidence type="ECO:0000256" key="1">
    <source>
        <dbReference type="ARBA" id="ARBA00003283"/>
    </source>
</evidence>
<keyword evidence="10" id="KW-1185">Reference proteome</keyword>
<dbReference type="Pfam" id="PF00589">
    <property type="entry name" value="Phage_integrase"/>
    <property type="match status" value="1"/>
</dbReference>
<evidence type="ECO:0000256" key="6">
    <source>
        <dbReference type="PROSITE-ProRule" id="PRU01248"/>
    </source>
</evidence>
<feature type="domain" description="Tyr recombinase" evidence="7">
    <location>
        <begin position="136"/>
        <end position="315"/>
    </location>
</feature>
<dbReference type="Proteomes" id="UP001222800">
    <property type="component" value="Chromosome"/>
</dbReference>
<evidence type="ECO:0000256" key="2">
    <source>
        <dbReference type="ARBA" id="ARBA00008857"/>
    </source>
</evidence>
<feature type="domain" description="Core-binding (CB)" evidence="8">
    <location>
        <begin position="4"/>
        <end position="115"/>
    </location>
</feature>
<sequence>MKMTDFEFQIENFMIYCSSKNLSKKTMKAYEQTLKLFGSYMQEKFSVEEVEKIQTGHIRQYIKYLRERGKYTTTSNQKSIEINKPHNRKDYKKEISDSTINNYIRNIKVFFNWLYEENEIRKNPTEKIQKIKTKRKMKETISEEAFKALLRTFDTTTFHGYRNHIITKLLLDSGMRIGECLSLTVENIDIKNKVILVENTKGKNQRYVYFSLRMGENLRRWMQYKDRYVETNFLFPTNKGTQLTINSYETQLRKAGEKIDIKIHPHQLRNNFSKYYLLNGGDFFTLSRILGHSSVKVTEEAYMDLTPEEINKKYQKHSPLNKWRL</sequence>
<evidence type="ECO:0000256" key="5">
    <source>
        <dbReference type="ARBA" id="ARBA00023172"/>
    </source>
</evidence>
<evidence type="ECO:0000259" key="8">
    <source>
        <dbReference type="PROSITE" id="PS51900"/>
    </source>
</evidence>
<dbReference type="Gene3D" id="1.10.443.10">
    <property type="entry name" value="Intergrase catalytic core"/>
    <property type="match status" value="1"/>
</dbReference>
<comment type="function">
    <text evidence="1">Site-specific tyrosine recombinase, which acts by catalyzing the cutting and rejoining of the recombining DNA molecules.</text>
</comment>
<dbReference type="InterPro" id="IPR004107">
    <property type="entry name" value="Integrase_SAM-like_N"/>
</dbReference>